<dbReference type="InterPro" id="IPR006913">
    <property type="entry name" value="CENP-V/GFA"/>
</dbReference>
<evidence type="ECO:0000256" key="1">
    <source>
        <dbReference type="ARBA" id="ARBA00005495"/>
    </source>
</evidence>
<evidence type="ECO:0000259" key="4">
    <source>
        <dbReference type="PROSITE" id="PS51891"/>
    </source>
</evidence>
<organism evidence="5 6">
    <name type="scientific">Meristemomyces frigidus</name>
    <dbReference type="NCBI Taxonomy" id="1508187"/>
    <lineage>
        <taxon>Eukaryota</taxon>
        <taxon>Fungi</taxon>
        <taxon>Dikarya</taxon>
        <taxon>Ascomycota</taxon>
        <taxon>Pezizomycotina</taxon>
        <taxon>Dothideomycetes</taxon>
        <taxon>Dothideomycetidae</taxon>
        <taxon>Mycosphaerellales</taxon>
        <taxon>Teratosphaeriaceae</taxon>
        <taxon>Meristemomyces</taxon>
    </lineage>
</organism>
<dbReference type="SUPFAM" id="SSF51316">
    <property type="entry name" value="Mss4-like"/>
    <property type="match status" value="1"/>
</dbReference>
<dbReference type="Proteomes" id="UP001310890">
    <property type="component" value="Unassembled WGS sequence"/>
</dbReference>
<evidence type="ECO:0000256" key="3">
    <source>
        <dbReference type="ARBA" id="ARBA00022833"/>
    </source>
</evidence>
<comment type="similarity">
    <text evidence="1">Belongs to the Gfa family.</text>
</comment>
<reference evidence="5" key="1">
    <citation type="submission" date="2023-08" db="EMBL/GenBank/DDBJ databases">
        <title>Black Yeasts Isolated from many extreme environments.</title>
        <authorList>
            <person name="Coleine C."/>
            <person name="Stajich J.E."/>
            <person name="Selbmann L."/>
        </authorList>
    </citation>
    <scope>NUCLEOTIDE SEQUENCE</scope>
    <source>
        <strain evidence="5">CCFEE 5401</strain>
    </source>
</reference>
<sequence>MTSKQPIKATCHCGNLTITVPGQPELINECQCTICRSYGAAWGYYKISEAAWTIKDGGNFKEYARTSLGSNHIFRRCDHCGCVMCWWPSDTKDPGAECGINMRMVDPKKLEFVERRISYEDLLNGKE</sequence>
<dbReference type="Gene3D" id="2.170.150.70">
    <property type="match status" value="1"/>
</dbReference>
<dbReference type="EMBL" id="JAVRRL010000005">
    <property type="protein sequence ID" value="KAK5117344.1"/>
    <property type="molecule type" value="Genomic_DNA"/>
</dbReference>
<dbReference type="PROSITE" id="PS51891">
    <property type="entry name" value="CENP_V_GFA"/>
    <property type="match status" value="1"/>
</dbReference>
<proteinExistence type="inferred from homology"/>
<name>A0AAN7TQR2_9PEZI</name>
<dbReference type="GO" id="GO:0046872">
    <property type="term" value="F:metal ion binding"/>
    <property type="evidence" value="ECO:0007669"/>
    <property type="project" value="UniProtKB-KW"/>
</dbReference>
<evidence type="ECO:0000313" key="5">
    <source>
        <dbReference type="EMBL" id="KAK5117344.1"/>
    </source>
</evidence>
<evidence type="ECO:0000313" key="6">
    <source>
        <dbReference type="Proteomes" id="UP001310890"/>
    </source>
</evidence>
<keyword evidence="3" id="KW-0862">Zinc</keyword>
<protein>
    <recommendedName>
        <fullName evidence="4">CENP-V/GFA domain-containing protein</fullName>
    </recommendedName>
</protein>
<comment type="caution">
    <text evidence="5">The sequence shown here is derived from an EMBL/GenBank/DDBJ whole genome shotgun (WGS) entry which is preliminary data.</text>
</comment>
<dbReference type="InterPro" id="IPR011057">
    <property type="entry name" value="Mss4-like_sf"/>
</dbReference>
<dbReference type="GO" id="GO:0016846">
    <property type="term" value="F:carbon-sulfur lyase activity"/>
    <property type="evidence" value="ECO:0007669"/>
    <property type="project" value="InterPro"/>
</dbReference>
<keyword evidence="2" id="KW-0479">Metal-binding</keyword>
<evidence type="ECO:0000256" key="2">
    <source>
        <dbReference type="ARBA" id="ARBA00022723"/>
    </source>
</evidence>
<dbReference type="AlphaFoldDB" id="A0AAN7TQR2"/>
<feature type="domain" description="CENP-V/GFA" evidence="4">
    <location>
        <begin position="7"/>
        <end position="120"/>
    </location>
</feature>
<dbReference type="Pfam" id="PF04828">
    <property type="entry name" value="GFA"/>
    <property type="match status" value="1"/>
</dbReference>
<gene>
    <name evidence="5" type="ORF">LTR62_005961</name>
</gene>
<accession>A0AAN7TQR2</accession>